<accession>A0A5N7MU42</accession>
<dbReference type="EMBL" id="VOSK01000378">
    <property type="protein sequence ID" value="MPR30487.1"/>
    <property type="molecule type" value="Genomic_DNA"/>
</dbReference>
<evidence type="ECO:0000256" key="1">
    <source>
        <dbReference type="SAM" id="MobiDB-lite"/>
    </source>
</evidence>
<evidence type="ECO:0000313" key="2">
    <source>
        <dbReference type="EMBL" id="MPR30487.1"/>
    </source>
</evidence>
<proteinExistence type="predicted"/>
<dbReference type="Proteomes" id="UP000403266">
    <property type="component" value="Unassembled WGS sequence"/>
</dbReference>
<dbReference type="AlphaFoldDB" id="A0A5N7MU42"/>
<name>A0A5N7MU42_9HYPH</name>
<dbReference type="RefSeq" id="WP_152717322.1">
    <property type="nucleotide sequence ID" value="NZ_VOSJ01000414.1"/>
</dbReference>
<organism evidence="2 3">
    <name type="scientific">Microvirga tunisiensis</name>
    <dbReference type="NCBI Taxonomy" id="2108360"/>
    <lineage>
        <taxon>Bacteria</taxon>
        <taxon>Pseudomonadati</taxon>
        <taxon>Pseudomonadota</taxon>
        <taxon>Alphaproteobacteria</taxon>
        <taxon>Hyphomicrobiales</taxon>
        <taxon>Methylobacteriaceae</taxon>
        <taxon>Microvirga</taxon>
    </lineage>
</organism>
<comment type="caution">
    <text evidence="2">The sequence shown here is derived from an EMBL/GenBank/DDBJ whole genome shotgun (WGS) entry which is preliminary data.</text>
</comment>
<keyword evidence="3" id="KW-1185">Reference proteome</keyword>
<reference evidence="2 3" key="1">
    <citation type="journal article" date="2019" name="Syst. Appl. Microbiol.">
        <title>Microvirga tunisiensis sp. nov., a root nodule symbiotic bacterium isolated from Lupinus micranthus and L. luteus grown in Northern Tunisia.</title>
        <authorList>
            <person name="Msaddak A."/>
            <person name="Rejili M."/>
            <person name="Duran D."/>
            <person name="Mars M."/>
            <person name="Palacios J.M."/>
            <person name="Ruiz-Argueso T."/>
            <person name="Rey L."/>
            <person name="Imperial J."/>
        </authorList>
    </citation>
    <scope>NUCLEOTIDE SEQUENCE [LARGE SCALE GENOMIC DNA]</scope>
    <source>
        <strain evidence="2 3">Lmie10</strain>
    </source>
</reference>
<feature type="region of interest" description="Disordered" evidence="1">
    <location>
        <begin position="24"/>
        <end position="50"/>
    </location>
</feature>
<gene>
    <name evidence="2" type="ORF">FS320_37130</name>
</gene>
<sequence>MIVRTALGDTVTRDQVLDLSRKLRARPAPPEGTYRNGAWPGIRRHRGHRGSSIRIVRTKQAMTWHDADKEDVLVAGFPPERIGRQRELLTYWSDIPRRNERSWKSQRKHQWR</sequence>
<protein>
    <submittedName>
        <fullName evidence="2">Uncharacterized protein</fullName>
    </submittedName>
</protein>
<evidence type="ECO:0000313" key="3">
    <source>
        <dbReference type="Proteomes" id="UP000403266"/>
    </source>
</evidence>
<dbReference type="OrthoDB" id="9955899at2"/>